<dbReference type="Gramene" id="TraesCLE_scaffold_033558_01G000200.1">
    <property type="protein sequence ID" value="TraesCLE_scaffold_033558_01G000200.1"/>
    <property type="gene ID" value="TraesCLE_scaffold_033558_01G000200"/>
</dbReference>
<reference evidence="2" key="1">
    <citation type="submission" date="2018-08" db="EMBL/GenBank/DDBJ databases">
        <authorList>
            <person name="Rossello M."/>
        </authorList>
    </citation>
    <scope>NUCLEOTIDE SEQUENCE [LARGE SCALE GENOMIC DNA]</scope>
    <source>
        <strain evidence="2">cv. Chinese Spring</strain>
    </source>
</reference>
<sequence>MGVVKEMAPVALCVLGVMFLVGMADMSGLPGCGRPTRMDLHELAAQVRTTLVGTASSAAGILIWVGKVADDLSAAGWDWEMRAIFIVGVNLSLASSFLALSALVLELSCDPVVNYCIAAGLIGVHLVAAWAVRGRLRAVRLRRAT</sequence>
<dbReference type="Gramene" id="TraesCS4A03G0792500.1">
    <property type="protein sequence ID" value="TraesCS4A03G0792500.1.CDS1"/>
    <property type="gene ID" value="TraesCS4A03G0792500"/>
</dbReference>
<name>A0A3B6I1H2_WHEAT</name>
<evidence type="ECO:0000313" key="2">
    <source>
        <dbReference type="EnsemblPlants" id="TraesCS4A02G317400.1.cds1"/>
    </source>
</evidence>
<dbReference type="Gramene" id="TraesSTA4A03G02156020.1">
    <property type="protein sequence ID" value="TraesSTA4A03G02156020.1.CDS1"/>
    <property type="gene ID" value="TraesSTA4A03G02156020"/>
</dbReference>
<dbReference type="EnsemblPlants" id="TraesCS4A02G317400.1">
    <property type="protein sequence ID" value="TraesCS4A02G317400.1.cds1"/>
    <property type="gene ID" value="TraesCS4A02G317400"/>
</dbReference>
<dbReference type="Gramene" id="TraesJUL4A03G02172720.1">
    <property type="protein sequence ID" value="TraesJUL4A03G02172720.1.CDS1"/>
    <property type="gene ID" value="TraesJUL4A03G02172720"/>
</dbReference>
<evidence type="ECO:0000256" key="1">
    <source>
        <dbReference type="SAM" id="Phobius"/>
    </source>
</evidence>
<dbReference type="Gramene" id="TraesMAC4A03G02151560.1">
    <property type="protein sequence ID" value="TraesMAC4A03G02151560.1.CDS1"/>
    <property type="gene ID" value="TraesMAC4A03G02151560"/>
</dbReference>
<dbReference type="Gramene" id="TraesWEE_scaffold_027769_01G000200.1">
    <property type="protein sequence ID" value="TraesWEE_scaffold_027769_01G000200.1"/>
    <property type="gene ID" value="TraesWEE_scaffold_027769_01G000200"/>
</dbReference>
<dbReference type="Gramene" id="TraesROB_scaffold_049940_01G000200.1">
    <property type="protein sequence ID" value="TraesROB_scaffold_049940_01G000200.1"/>
    <property type="gene ID" value="TraesROB_scaffold_049940_01G000200"/>
</dbReference>
<dbReference type="Gramene" id="TraesJAG4A03G02153880.1">
    <property type="protein sequence ID" value="TraesJAG4A03G02153880.1.CDS1"/>
    <property type="gene ID" value="TraesJAG4A03G02153880"/>
</dbReference>
<reference evidence="2" key="2">
    <citation type="submission" date="2018-10" db="UniProtKB">
        <authorList>
            <consortium name="EnsemblPlants"/>
        </authorList>
    </citation>
    <scope>IDENTIFICATION</scope>
</reference>
<dbReference type="Gramene" id="TraesNOR4A03G02174900.1">
    <property type="protein sequence ID" value="TraesNOR4A03G02174900.1.CDS1"/>
    <property type="gene ID" value="TraesNOR4A03G02174900"/>
</dbReference>
<dbReference type="Gramene" id="TraesARI4A03G02190840.1">
    <property type="protein sequence ID" value="TraesARI4A03G02190840.1.CDS1"/>
    <property type="gene ID" value="TraesARI4A03G02190840"/>
</dbReference>
<dbReference type="Gramene" id="TraesCAD_scaffold_116692_01G000200.1">
    <property type="protein sequence ID" value="TraesCAD_scaffold_116692_01G000200.1"/>
    <property type="gene ID" value="TraesCAD_scaffold_116692_01G000200"/>
</dbReference>
<accession>A0A3B6I1H2</accession>
<dbReference type="Gramene" id="TraesLAC4A03G02106140.1">
    <property type="protein sequence ID" value="TraesLAC4A03G02106140.1.CDS1"/>
    <property type="gene ID" value="TraesLAC4A03G02106140"/>
</dbReference>
<protein>
    <submittedName>
        <fullName evidence="2">Uncharacterized protein</fullName>
    </submittedName>
</protein>
<dbReference type="Gramene" id="TraesLDM4A03G02151720.1">
    <property type="protein sequence ID" value="TraesLDM4A03G02151720.1.CDS1"/>
    <property type="gene ID" value="TraesLDM4A03G02151720"/>
</dbReference>
<feature type="transmembrane region" description="Helical" evidence="1">
    <location>
        <begin position="112"/>
        <end position="132"/>
    </location>
</feature>
<dbReference type="Gramene" id="TraesSYM4A03G02180120.1">
    <property type="protein sequence ID" value="TraesSYM4A03G02180120.1.CDS1"/>
    <property type="gene ID" value="TraesSYM4A03G02180120"/>
</dbReference>
<keyword evidence="1" id="KW-0812">Transmembrane</keyword>
<dbReference type="Proteomes" id="UP000019116">
    <property type="component" value="Chromosome 4A"/>
</dbReference>
<keyword evidence="1" id="KW-0472">Membrane</keyword>
<organism evidence="2">
    <name type="scientific">Triticum aestivum</name>
    <name type="common">Wheat</name>
    <dbReference type="NCBI Taxonomy" id="4565"/>
    <lineage>
        <taxon>Eukaryota</taxon>
        <taxon>Viridiplantae</taxon>
        <taxon>Streptophyta</taxon>
        <taxon>Embryophyta</taxon>
        <taxon>Tracheophyta</taxon>
        <taxon>Spermatophyta</taxon>
        <taxon>Magnoliopsida</taxon>
        <taxon>Liliopsida</taxon>
        <taxon>Poales</taxon>
        <taxon>Poaceae</taxon>
        <taxon>BOP clade</taxon>
        <taxon>Pooideae</taxon>
        <taxon>Triticodae</taxon>
        <taxon>Triticeae</taxon>
        <taxon>Triticinae</taxon>
        <taxon>Triticum</taxon>
    </lineage>
</organism>
<proteinExistence type="predicted"/>
<keyword evidence="3" id="KW-1185">Reference proteome</keyword>
<feature type="transmembrane region" description="Helical" evidence="1">
    <location>
        <begin position="50"/>
        <end position="69"/>
    </location>
</feature>
<evidence type="ECO:0000313" key="3">
    <source>
        <dbReference type="Proteomes" id="UP000019116"/>
    </source>
</evidence>
<feature type="transmembrane region" description="Helical" evidence="1">
    <location>
        <begin position="81"/>
        <end position="100"/>
    </location>
</feature>
<dbReference type="Gramene" id="TraesCS4A02G317400.1">
    <property type="protein sequence ID" value="TraesCS4A02G317400.1.cds1"/>
    <property type="gene ID" value="TraesCS4A02G317400"/>
</dbReference>
<keyword evidence="1" id="KW-1133">Transmembrane helix</keyword>
<dbReference type="Gramene" id="TraesPARA_EIv1.0_1231000.1">
    <property type="protein sequence ID" value="TraesPARA_EIv1.0_1231000.1.CDS1"/>
    <property type="gene ID" value="TraesPARA_EIv1.0_1231000"/>
</dbReference>
<dbReference type="AlphaFoldDB" id="A0A3B6I1H2"/>